<dbReference type="EMBL" id="CP016898">
    <property type="protein sequence ID" value="APV37680.1"/>
    <property type="molecule type" value="Genomic_DNA"/>
</dbReference>
<evidence type="ECO:0000313" key="1">
    <source>
        <dbReference type="EMBL" id="APV37680.1"/>
    </source>
</evidence>
<sequence length="60" mass="7063">MERIQQFSIDSEISIDAILKLPHNFIDDYYSGSAWNLKKAHIKKNAQMKEDLWRALSLIK</sequence>
<protein>
    <submittedName>
        <fullName evidence="1">Uncharacterized protein</fullName>
    </submittedName>
</protein>
<name>A0A1P8EN62_9GAMM</name>
<dbReference type="AlphaFoldDB" id="A0A1P8EN62"/>
<organism evidence="1 2">
    <name type="scientific">Acinetobacter soli</name>
    <dbReference type="NCBI Taxonomy" id="487316"/>
    <lineage>
        <taxon>Bacteria</taxon>
        <taxon>Pseudomonadati</taxon>
        <taxon>Pseudomonadota</taxon>
        <taxon>Gammaproteobacteria</taxon>
        <taxon>Moraxellales</taxon>
        <taxon>Moraxellaceae</taxon>
        <taxon>Acinetobacter</taxon>
    </lineage>
</organism>
<evidence type="ECO:0000313" key="2">
    <source>
        <dbReference type="Proteomes" id="UP000185674"/>
    </source>
</evidence>
<dbReference type="Proteomes" id="UP000185674">
    <property type="component" value="Plasmid pGFJ2"/>
</dbReference>
<keyword evidence="1" id="KW-0614">Plasmid</keyword>
<gene>
    <name evidence="1" type="ORF">BEN76_16650</name>
</gene>
<dbReference type="KEGG" id="asol:BEN76_16650"/>
<reference evidence="1 2" key="1">
    <citation type="submission" date="2016-08" db="EMBL/GenBank/DDBJ databases">
        <title>Complete genome sequence of Acinetobacter baylyi strain GFJ2.</title>
        <authorList>
            <person name="Tabata M."/>
            <person name="Kuboki S."/>
            <person name="Gibu N."/>
            <person name="Kinouchi Y."/>
            <person name="Vangnai A."/>
            <person name="Kasai D."/>
            <person name="Fukuda M."/>
        </authorList>
    </citation>
    <scope>NUCLEOTIDE SEQUENCE [LARGE SCALE GENOMIC DNA]</scope>
    <source>
        <strain evidence="1 2">GFJ2</strain>
        <plasmid evidence="2">Plasmid pgfj2</plasmid>
    </source>
</reference>
<proteinExistence type="predicted"/>
<geneLocation type="plasmid" evidence="2">
    <name>pgfj2</name>
</geneLocation>
<accession>A0A1P8EN62</accession>